<proteinExistence type="inferred from homology"/>
<dbReference type="InterPro" id="IPR051013">
    <property type="entry name" value="MBL_superfamily_lactonases"/>
</dbReference>
<dbReference type="RefSeq" id="XP_064667399.1">
    <property type="nucleotide sequence ID" value="XM_064815808.1"/>
</dbReference>
<dbReference type="EMBL" id="MU853354">
    <property type="protein sequence ID" value="KAK4109829.1"/>
    <property type="molecule type" value="Genomic_DNA"/>
</dbReference>
<keyword evidence="2" id="KW-0479">Metal-binding</keyword>
<keyword evidence="3" id="KW-0378">Hydrolase</keyword>
<feature type="domain" description="Metallo-beta-lactamase" evidence="6">
    <location>
        <begin position="56"/>
        <end position="273"/>
    </location>
</feature>
<dbReference type="Gene3D" id="3.60.15.10">
    <property type="entry name" value="Ribonuclease Z/Hydroxyacylglutathione hydrolase-like"/>
    <property type="match status" value="1"/>
</dbReference>
<reference evidence="7" key="2">
    <citation type="submission" date="2023-05" db="EMBL/GenBank/DDBJ databases">
        <authorList>
            <consortium name="Lawrence Berkeley National Laboratory"/>
            <person name="Steindorff A."/>
            <person name="Hensen N."/>
            <person name="Bonometti L."/>
            <person name="Westerberg I."/>
            <person name="Brannstrom I.O."/>
            <person name="Guillou S."/>
            <person name="Cros-Aarteil S."/>
            <person name="Calhoun S."/>
            <person name="Haridas S."/>
            <person name="Kuo A."/>
            <person name="Mondo S."/>
            <person name="Pangilinan J."/>
            <person name="Riley R."/>
            <person name="Labutti K."/>
            <person name="Andreopoulos B."/>
            <person name="Lipzen A."/>
            <person name="Chen C."/>
            <person name="Yanf M."/>
            <person name="Daum C."/>
            <person name="Ng V."/>
            <person name="Clum A."/>
            <person name="Ohm R."/>
            <person name="Martin F."/>
            <person name="Silar P."/>
            <person name="Natvig D."/>
            <person name="Lalanne C."/>
            <person name="Gautier V."/>
            <person name="Ament-Velasquez S.L."/>
            <person name="Kruys A."/>
            <person name="Hutchinson M.I."/>
            <person name="Powell A.J."/>
            <person name="Barry K."/>
            <person name="Miller A.N."/>
            <person name="Grigoriev I.V."/>
            <person name="Debuchy R."/>
            <person name="Gladieux P."/>
            <person name="Thoren M.H."/>
            <person name="Johannesson H."/>
        </authorList>
    </citation>
    <scope>NUCLEOTIDE SEQUENCE</scope>
    <source>
        <strain evidence="7">CBS 508.74</strain>
    </source>
</reference>
<keyword evidence="8" id="KW-1185">Reference proteome</keyword>
<sequence length="416" mass="46106">MPDASTKGVPAPELNIPPSSHTVDVSIINTTSSIRGIPTSMFFDSPVEGHDWLGIPIYSFLIQHPTLNRSLLFDLGIRKDWTNLSPFLLSMLKTTSFTMHVEKDVREILDEAGVDTANVEAIVWSHWHWDHAGNPNTFGPNTKLIVGPGFKENMLPGYPANPQSPILEEDYANRELVEVDFSSGLTIGRFRAHDYFGDGSFYLLDSPGHAVGHLSALARVNGGRGSSAAGSESESSSFILLSGDAFHHVAEIRPSKYLPLPEQISPDPFQPAHQHDQPHHASSCPGAMFESLLTGRGRPSCGPFYEPAKLERPFHADLDALRETKEKMMELDAQENILVASSHDEYLPEVVDMFPEGKLNEFKGKGWVRRLHWRFLRDFARAVGKEDSGEKRDWSPVKGQEERGEGTGDVSGAERE</sequence>
<organism evidence="7 8">
    <name type="scientific">Canariomyces notabilis</name>
    <dbReference type="NCBI Taxonomy" id="2074819"/>
    <lineage>
        <taxon>Eukaryota</taxon>
        <taxon>Fungi</taxon>
        <taxon>Dikarya</taxon>
        <taxon>Ascomycota</taxon>
        <taxon>Pezizomycotina</taxon>
        <taxon>Sordariomycetes</taxon>
        <taxon>Sordariomycetidae</taxon>
        <taxon>Sordariales</taxon>
        <taxon>Chaetomiaceae</taxon>
        <taxon>Canariomyces</taxon>
    </lineage>
</organism>
<dbReference type="InterPro" id="IPR036866">
    <property type="entry name" value="RibonucZ/Hydroxyglut_hydro"/>
</dbReference>
<dbReference type="GeneID" id="89939933"/>
<dbReference type="GO" id="GO:0046872">
    <property type="term" value="F:metal ion binding"/>
    <property type="evidence" value="ECO:0007669"/>
    <property type="project" value="UniProtKB-KW"/>
</dbReference>
<evidence type="ECO:0000259" key="6">
    <source>
        <dbReference type="SMART" id="SM00849"/>
    </source>
</evidence>
<name>A0AAN6TAA7_9PEZI</name>
<dbReference type="SMART" id="SM00849">
    <property type="entry name" value="Lactamase_B"/>
    <property type="match status" value="1"/>
</dbReference>
<evidence type="ECO:0000313" key="8">
    <source>
        <dbReference type="Proteomes" id="UP001302812"/>
    </source>
</evidence>
<evidence type="ECO:0000256" key="5">
    <source>
        <dbReference type="SAM" id="MobiDB-lite"/>
    </source>
</evidence>
<keyword evidence="4" id="KW-0862">Zinc</keyword>
<dbReference type="SUPFAM" id="SSF56281">
    <property type="entry name" value="Metallo-hydrolase/oxidoreductase"/>
    <property type="match status" value="1"/>
</dbReference>
<comment type="similarity">
    <text evidence="1">Belongs to the metallo-beta-lactamase superfamily.</text>
</comment>
<feature type="region of interest" description="Disordered" evidence="5">
    <location>
        <begin position="384"/>
        <end position="416"/>
    </location>
</feature>
<evidence type="ECO:0000256" key="1">
    <source>
        <dbReference type="ARBA" id="ARBA00007749"/>
    </source>
</evidence>
<reference evidence="7" key="1">
    <citation type="journal article" date="2023" name="Mol. Phylogenet. Evol.">
        <title>Genome-scale phylogeny and comparative genomics of the fungal order Sordariales.</title>
        <authorList>
            <person name="Hensen N."/>
            <person name="Bonometti L."/>
            <person name="Westerberg I."/>
            <person name="Brannstrom I.O."/>
            <person name="Guillou S."/>
            <person name="Cros-Aarteil S."/>
            <person name="Calhoun S."/>
            <person name="Haridas S."/>
            <person name="Kuo A."/>
            <person name="Mondo S."/>
            <person name="Pangilinan J."/>
            <person name="Riley R."/>
            <person name="LaButti K."/>
            <person name="Andreopoulos B."/>
            <person name="Lipzen A."/>
            <person name="Chen C."/>
            <person name="Yan M."/>
            <person name="Daum C."/>
            <person name="Ng V."/>
            <person name="Clum A."/>
            <person name="Steindorff A."/>
            <person name="Ohm R.A."/>
            <person name="Martin F."/>
            <person name="Silar P."/>
            <person name="Natvig D.O."/>
            <person name="Lalanne C."/>
            <person name="Gautier V."/>
            <person name="Ament-Velasquez S.L."/>
            <person name="Kruys A."/>
            <person name="Hutchinson M.I."/>
            <person name="Powell A.J."/>
            <person name="Barry K."/>
            <person name="Miller A.N."/>
            <person name="Grigoriev I.V."/>
            <person name="Debuchy R."/>
            <person name="Gladieux P."/>
            <person name="Hiltunen Thoren M."/>
            <person name="Johannesson H."/>
        </authorList>
    </citation>
    <scope>NUCLEOTIDE SEQUENCE</scope>
    <source>
        <strain evidence="7">CBS 508.74</strain>
    </source>
</reference>
<gene>
    <name evidence="7" type="ORF">N656DRAFT_782690</name>
</gene>
<protein>
    <submittedName>
        <fullName evidence="7">Metallo-hydrolase/oxidoreductase</fullName>
    </submittedName>
</protein>
<dbReference type="AlphaFoldDB" id="A0AAN6TAA7"/>
<comment type="caution">
    <text evidence="7">The sequence shown here is derived from an EMBL/GenBank/DDBJ whole genome shotgun (WGS) entry which is preliminary data.</text>
</comment>
<dbReference type="Pfam" id="PF00753">
    <property type="entry name" value="Lactamase_B"/>
    <property type="match status" value="1"/>
</dbReference>
<dbReference type="CDD" id="cd07730">
    <property type="entry name" value="metallo-hydrolase-like_MBL-fold"/>
    <property type="match status" value="1"/>
</dbReference>
<dbReference type="GO" id="GO:0016787">
    <property type="term" value="F:hydrolase activity"/>
    <property type="evidence" value="ECO:0007669"/>
    <property type="project" value="UniProtKB-KW"/>
</dbReference>
<accession>A0AAN6TAA7</accession>
<dbReference type="Proteomes" id="UP001302812">
    <property type="component" value="Unassembled WGS sequence"/>
</dbReference>
<evidence type="ECO:0000313" key="7">
    <source>
        <dbReference type="EMBL" id="KAK4109829.1"/>
    </source>
</evidence>
<dbReference type="PANTHER" id="PTHR42978">
    <property type="entry name" value="QUORUM-QUENCHING LACTONASE YTNP-RELATED-RELATED"/>
    <property type="match status" value="1"/>
</dbReference>
<evidence type="ECO:0000256" key="2">
    <source>
        <dbReference type="ARBA" id="ARBA00022723"/>
    </source>
</evidence>
<evidence type="ECO:0000256" key="3">
    <source>
        <dbReference type="ARBA" id="ARBA00022801"/>
    </source>
</evidence>
<evidence type="ECO:0000256" key="4">
    <source>
        <dbReference type="ARBA" id="ARBA00022833"/>
    </source>
</evidence>
<dbReference type="InterPro" id="IPR001279">
    <property type="entry name" value="Metallo-B-lactamas"/>
</dbReference>
<dbReference type="PANTHER" id="PTHR42978:SF5">
    <property type="entry name" value="METALLO-BETA-LACTAMASE DOMAIN-CONTAINING PROTEIN"/>
    <property type="match status" value="1"/>
</dbReference>